<protein>
    <submittedName>
        <fullName evidence="4">Uncharacterized protein</fullName>
    </submittedName>
</protein>
<comment type="caution">
    <text evidence="4">The sequence shown here is derived from an EMBL/GenBank/DDBJ whole genome shotgun (WGS) entry which is preliminary data.</text>
</comment>
<feature type="compositionally biased region" description="Basic and acidic residues" evidence="1">
    <location>
        <begin position="234"/>
        <end position="244"/>
    </location>
</feature>
<feature type="region of interest" description="Disordered" evidence="1">
    <location>
        <begin position="576"/>
        <end position="595"/>
    </location>
</feature>
<reference evidence="4" key="1">
    <citation type="submission" date="2019-03" db="EMBL/GenBank/DDBJ databases">
        <title>Long read genome sequence of the mycoparasitic Pythium oligandrum ATCC 38472 isolated from sugarbeet rhizosphere.</title>
        <authorList>
            <person name="Gaulin E."/>
        </authorList>
    </citation>
    <scope>NUCLEOTIDE SEQUENCE</scope>
    <source>
        <strain evidence="4">ATCC 38472_TT</strain>
    </source>
</reference>
<feature type="region of interest" description="Disordered" evidence="1">
    <location>
        <begin position="381"/>
        <end position="401"/>
    </location>
</feature>
<proteinExistence type="predicted"/>
<feature type="compositionally biased region" description="Low complexity" evidence="1">
    <location>
        <begin position="265"/>
        <end position="277"/>
    </location>
</feature>
<feature type="transmembrane region" description="Helical" evidence="2">
    <location>
        <begin position="160"/>
        <end position="184"/>
    </location>
</feature>
<organism evidence="4 5">
    <name type="scientific">Pythium oligandrum</name>
    <name type="common">Mycoparasitic fungus</name>
    <dbReference type="NCBI Taxonomy" id="41045"/>
    <lineage>
        <taxon>Eukaryota</taxon>
        <taxon>Sar</taxon>
        <taxon>Stramenopiles</taxon>
        <taxon>Oomycota</taxon>
        <taxon>Peronosporomycetes</taxon>
        <taxon>Pythiales</taxon>
        <taxon>Pythiaceae</taxon>
        <taxon>Pythium</taxon>
    </lineage>
</organism>
<gene>
    <name evidence="4" type="ORF">Poli38472_010321</name>
</gene>
<keyword evidence="3" id="KW-0732">Signal</keyword>
<dbReference type="AlphaFoldDB" id="A0A8K1FC36"/>
<feature type="compositionally biased region" description="Low complexity" evidence="1">
    <location>
        <begin position="516"/>
        <end position="545"/>
    </location>
</feature>
<sequence length="607" mass="65088">MTLLLRVLLAVALALSVARADTELCAVESCQYKDGSVCDRLTQSCPVCVYFDESQDMYLCRNKQKSTLACPTDYLECPKGPVGSSATASGSSETTTSGTSSGASGATPDTPASASGASTPSSSLPATLTPSGGASSSTGTNETAEANAAKKNAAGAGGGFPSWAIIVMGVTVGAVCGLIGAVMFNRRRKLAMAQQNENTPFDEQNYTYSKRDFTPSNTHNSKYGNTNSPGFGRQDPHASFHPSDDDYTFDNLSMSVPTVPAQDHQSAPRPAPQSAPQKYEPAGQPRQAPRDGVVPVPPLHNRPQPRDGQLASFGRPNSSIPQPPGSQQSGMSRPGPGGWGASVPGGGPAVPTRTAKAQSRDSWDLNTNDFATNAFATNNFETMRQKSDSNDSADFTNTNTAWLDTNYIQANYLDVDELRTTNGPASGSAPAGPKRPKSAAPSSSYPDTSYPDTSYPDTSYPDTSYPDTSYPDTSKSKYPDTSYPDTSYPDTSKSKYPDTSYPDTSYPDTSYPNTSYPDTTYPDTTYPDTTYPDTTYPDTTYPDTTLNTSRFVADMDTQRTRDTATFDDEVIVDLSRRDNGSLLSPKGRKKDQQERVAKFKDRYYMEL</sequence>
<evidence type="ECO:0000256" key="2">
    <source>
        <dbReference type="SAM" id="Phobius"/>
    </source>
</evidence>
<name>A0A8K1FC36_PYTOL</name>
<dbReference type="EMBL" id="SPLM01000147">
    <property type="protein sequence ID" value="TMW55439.1"/>
    <property type="molecule type" value="Genomic_DNA"/>
</dbReference>
<feature type="compositionally biased region" description="Gly residues" evidence="1">
    <location>
        <begin position="335"/>
        <end position="348"/>
    </location>
</feature>
<feature type="compositionally biased region" description="Low complexity" evidence="1">
    <location>
        <begin position="325"/>
        <end position="334"/>
    </location>
</feature>
<evidence type="ECO:0000256" key="3">
    <source>
        <dbReference type="SAM" id="SignalP"/>
    </source>
</evidence>
<keyword evidence="2" id="KW-1133">Transmembrane helix</keyword>
<evidence type="ECO:0000256" key="1">
    <source>
        <dbReference type="SAM" id="MobiDB-lite"/>
    </source>
</evidence>
<feature type="compositionally biased region" description="Polar residues" evidence="1">
    <location>
        <begin position="501"/>
        <end position="515"/>
    </location>
</feature>
<feature type="compositionally biased region" description="Low complexity" evidence="1">
    <location>
        <begin position="428"/>
        <end position="473"/>
    </location>
</feature>
<accession>A0A8K1FC36</accession>
<keyword evidence="2" id="KW-0472">Membrane</keyword>
<feature type="compositionally biased region" description="Polar residues" evidence="1">
    <location>
        <begin position="390"/>
        <end position="401"/>
    </location>
</feature>
<feature type="region of interest" description="Disordered" evidence="1">
    <location>
        <begin position="83"/>
        <end position="144"/>
    </location>
</feature>
<keyword evidence="5" id="KW-1185">Reference proteome</keyword>
<evidence type="ECO:0000313" key="4">
    <source>
        <dbReference type="EMBL" id="TMW55439.1"/>
    </source>
</evidence>
<feature type="region of interest" description="Disordered" evidence="1">
    <location>
        <begin position="201"/>
        <end position="366"/>
    </location>
</feature>
<feature type="region of interest" description="Disordered" evidence="1">
    <location>
        <begin position="418"/>
        <end position="546"/>
    </location>
</feature>
<keyword evidence="2" id="KW-0812">Transmembrane</keyword>
<feature type="chain" id="PRO_5035477777" evidence="3">
    <location>
        <begin position="21"/>
        <end position="607"/>
    </location>
</feature>
<feature type="compositionally biased region" description="Polar residues" evidence="1">
    <location>
        <begin position="201"/>
        <end position="229"/>
    </location>
</feature>
<dbReference type="Proteomes" id="UP000794436">
    <property type="component" value="Unassembled WGS sequence"/>
</dbReference>
<feature type="signal peptide" evidence="3">
    <location>
        <begin position="1"/>
        <end position="20"/>
    </location>
</feature>
<evidence type="ECO:0000313" key="5">
    <source>
        <dbReference type="Proteomes" id="UP000794436"/>
    </source>
</evidence>